<name>A0A4S3JLH3_9EURO</name>
<sequence length="37" mass="4331">MSVTVLTLKAAGEYSVLLNQRVFLIRRMHSREYFDSV</sequence>
<dbReference type="EMBL" id="SOSA01000152">
    <property type="protein sequence ID" value="THC95557.1"/>
    <property type="molecule type" value="Genomic_DNA"/>
</dbReference>
<dbReference type="AlphaFoldDB" id="A0A4S3JLH3"/>
<proteinExistence type="predicted"/>
<protein>
    <submittedName>
        <fullName evidence="1">Uncharacterized protein</fullName>
    </submittedName>
</protein>
<dbReference type="Proteomes" id="UP000308092">
    <property type="component" value="Unassembled WGS sequence"/>
</dbReference>
<accession>A0A4S3JLH3</accession>
<keyword evidence="2" id="KW-1185">Reference proteome</keyword>
<comment type="caution">
    <text evidence="1">The sequence shown here is derived from an EMBL/GenBank/DDBJ whole genome shotgun (WGS) entry which is preliminary data.</text>
</comment>
<dbReference type="VEuPathDB" id="FungiDB:EYZ11_004982"/>
<evidence type="ECO:0000313" key="1">
    <source>
        <dbReference type="EMBL" id="THC95557.1"/>
    </source>
</evidence>
<organism evidence="1 2">
    <name type="scientific">Aspergillus tanneri</name>
    <dbReference type="NCBI Taxonomy" id="1220188"/>
    <lineage>
        <taxon>Eukaryota</taxon>
        <taxon>Fungi</taxon>
        <taxon>Dikarya</taxon>
        <taxon>Ascomycota</taxon>
        <taxon>Pezizomycotina</taxon>
        <taxon>Eurotiomycetes</taxon>
        <taxon>Eurotiomycetidae</taxon>
        <taxon>Eurotiales</taxon>
        <taxon>Aspergillaceae</taxon>
        <taxon>Aspergillus</taxon>
        <taxon>Aspergillus subgen. Circumdati</taxon>
    </lineage>
</organism>
<evidence type="ECO:0000313" key="2">
    <source>
        <dbReference type="Proteomes" id="UP000308092"/>
    </source>
</evidence>
<reference evidence="1 2" key="1">
    <citation type="submission" date="2019-03" db="EMBL/GenBank/DDBJ databases">
        <title>The genome sequence of a newly discovered highly antifungal drug resistant Aspergillus species, Aspergillus tanneri NIH 1004.</title>
        <authorList>
            <person name="Mounaud S."/>
            <person name="Singh I."/>
            <person name="Joardar V."/>
            <person name="Pakala S."/>
            <person name="Pakala S."/>
            <person name="Venepally P."/>
            <person name="Hoover J."/>
            <person name="Nierman W."/>
            <person name="Chung J."/>
            <person name="Losada L."/>
        </authorList>
    </citation>
    <scope>NUCLEOTIDE SEQUENCE [LARGE SCALE GENOMIC DNA]</scope>
    <source>
        <strain evidence="1 2">NIH1004</strain>
    </source>
</reference>
<gene>
    <name evidence="1" type="ORF">EYZ11_004982</name>
</gene>